<feature type="signal peptide" evidence="2">
    <location>
        <begin position="1"/>
        <end position="32"/>
    </location>
</feature>
<feature type="domain" description="PLL-like beta propeller" evidence="3">
    <location>
        <begin position="405"/>
        <end position="666"/>
    </location>
</feature>
<keyword evidence="2" id="KW-0732">Signal</keyword>
<dbReference type="SUPFAM" id="SSF89372">
    <property type="entry name" value="Fucose-specific lectin"/>
    <property type="match status" value="3"/>
</dbReference>
<dbReference type="Proteomes" id="UP001379533">
    <property type="component" value="Chromosome"/>
</dbReference>
<dbReference type="Pfam" id="PF26607">
    <property type="entry name" value="DUF8189"/>
    <property type="match status" value="2"/>
</dbReference>
<dbReference type="CDD" id="cd22954">
    <property type="entry name" value="PLL_lectin"/>
    <property type="match status" value="1"/>
</dbReference>
<sequence length="678" mass="73157">MKRHLPMRWTWVLGGMLAPLAAVLVPAHPAVAAFPEEEPDLLWPTAPPLQKVYDPGVGTYGSLTGPLYLNDHTFVRGPDGTWHLFGITGVEQHPWPNSDDEDQLAHATAPSPTGPWTKRADVLTNPHAYGESHVWAPHVIESGGTYYMFYAAGSGDRAAINYATSTDLYNWQRRGTAFIDGAESRDPFVARIGDRWVIYYTSTSTGGFGNYAVAYRTSTDLVHWSDRQIAYSDPMTGTVFENTESPFVFQKDNWWYLLVGPRAGYEGTDIYRSRDPFHFKIDDYAGHIVSHAAEIVQDGGQTWVSGAGWYERGVYLAPLNWSATPPLWQSAQNPAMARNADGRLEIFALEPAGNAIFHRWQTSPNGGWSDWQNFGSAAGAVPTVGQSADGRLEVFALGPNGAYIAHRWQLQPSGGWSDWETFGGPAGATPVVAQNADGRLEVFALGPSGSTIAHKWQVAPNGGWSDWAIFGDAAGAPPTVGRNADGRLEVFALGPDGTNIARRYQLAPSSGQWSDWDPAFGGPAAASPTVAQNADGRLELFILGPGGSHLEHRWQVAPNGGWSEWHDFGGVAGSLPAAGRNANGSLEVFVLGAGGGNIARRYQRTNGTWSDWDTAFGPTAAGCVPAIGQNADGRLEVFALGPQGRGVFHRYEVRAGRSWSDWASFGDWGGGLPCGGPY</sequence>
<evidence type="ECO:0000256" key="2">
    <source>
        <dbReference type="SAM" id="SignalP"/>
    </source>
</evidence>
<evidence type="ECO:0000256" key="1">
    <source>
        <dbReference type="SAM" id="MobiDB-lite"/>
    </source>
</evidence>
<feature type="domain" description="PLL-like beta propeller" evidence="3">
    <location>
        <begin position="331"/>
        <end position="402"/>
    </location>
</feature>
<protein>
    <recommendedName>
        <fullName evidence="3">PLL-like beta propeller domain-containing protein</fullName>
    </recommendedName>
</protein>
<accession>A0ABZ2K0A9</accession>
<evidence type="ECO:0000313" key="4">
    <source>
        <dbReference type="EMBL" id="WXA90455.1"/>
    </source>
</evidence>
<keyword evidence="5" id="KW-1185">Reference proteome</keyword>
<name>A0ABZ2K0A9_9BACT</name>
<dbReference type="Gene3D" id="2.115.10.20">
    <property type="entry name" value="Glycosyl hydrolase domain, family 43"/>
    <property type="match status" value="2"/>
</dbReference>
<organism evidence="4 5">
    <name type="scientific">Pendulispora brunnea</name>
    <dbReference type="NCBI Taxonomy" id="2905690"/>
    <lineage>
        <taxon>Bacteria</taxon>
        <taxon>Pseudomonadati</taxon>
        <taxon>Myxococcota</taxon>
        <taxon>Myxococcia</taxon>
        <taxon>Myxococcales</taxon>
        <taxon>Sorangiineae</taxon>
        <taxon>Pendulisporaceae</taxon>
        <taxon>Pendulispora</taxon>
    </lineage>
</organism>
<dbReference type="Gene3D" id="2.120.10.70">
    <property type="entry name" value="Fucose-specific lectin"/>
    <property type="match status" value="2"/>
</dbReference>
<gene>
    <name evidence="4" type="ORF">LZC95_28835</name>
</gene>
<dbReference type="RefSeq" id="WP_394841069.1">
    <property type="nucleotide sequence ID" value="NZ_CP089982.1"/>
</dbReference>
<dbReference type="SUPFAM" id="SSF75005">
    <property type="entry name" value="Arabinanase/levansucrase/invertase"/>
    <property type="match status" value="1"/>
</dbReference>
<dbReference type="PANTHER" id="PTHR43301">
    <property type="entry name" value="ARABINAN ENDO-1,5-ALPHA-L-ARABINOSIDASE"/>
    <property type="match status" value="1"/>
</dbReference>
<evidence type="ECO:0000313" key="5">
    <source>
        <dbReference type="Proteomes" id="UP001379533"/>
    </source>
</evidence>
<reference evidence="4 5" key="1">
    <citation type="submission" date="2021-12" db="EMBL/GenBank/DDBJ databases">
        <title>Discovery of the Pendulisporaceae a myxobacterial family with distinct sporulation behavior and unique specialized metabolism.</title>
        <authorList>
            <person name="Garcia R."/>
            <person name="Popoff A."/>
            <person name="Bader C.D."/>
            <person name="Loehr J."/>
            <person name="Walesch S."/>
            <person name="Walt C."/>
            <person name="Boldt J."/>
            <person name="Bunk B."/>
            <person name="Haeckl F.J.F.P.J."/>
            <person name="Gunesch A.P."/>
            <person name="Birkelbach J."/>
            <person name="Nuebel U."/>
            <person name="Pietschmann T."/>
            <person name="Bach T."/>
            <person name="Mueller R."/>
        </authorList>
    </citation>
    <scope>NUCLEOTIDE SEQUENCE [LARGE SCALE GENOMIC DNA]</scope>
    <source>
        <strain evidence="4 5">MSr12523</strain>
    </source>
</reference>
<proteinExistence type="predicted"/>
<dbReference type="InterPro" id="IPR023296">
    <property type="entry name" value="Glyco_hydro_beta-prop_sf"/>
</dbReference>
<feature type="chain" id="PRO_5046763777" description="PLL-like beta propeller domain-containing protein" evidence="2">
    <location>
        <begin position="33"/>
        <end position="678"/>
    </location>
</feature>
<dbReference type="PANTHER" id="PTHR43301:SF3">
    <property type="entry name" value="ARABINAN ENDO-1,5-ALPHA-L-ARABINOSIDASE A-RELATED"/>
    <property type="match status" value="1"/>
</dbReference>
<dbReference type="EMBL" id="CP089982">
    <property type="protein sequence ID" value="WXA90455.1"/>
    <property type="molecule type" value="Genomic_DNA"/>
</dbReference>
<dbReference type="InterPro" id="IPR050727">
    <property type="entry name" value="GH43_arabinanases"/>
</dbReference>
<evidence type="ECO:0000259" key="3">
    <source>
        <dbReference type="Pfam" id="PF26607"/>
    </source>
</evidence>
<feature type="region of interest" description="Disordered" evidence="1">
    <location>
        <begin position="95"/>
        <end position="118"/>
    </location>
</feature>
<dbReference type="InterPro" id="IPR058502">
    <property type="entry name" value="PLL-like_beta-prop"/>
</dbReference>